<dbReference type="Gene3D" id="3.40.50.1820">
    <property type="entry name" value="alpha/beta hydrolase"/>
    <property type="match status" value="1"/>
</dbReference>
<evidence type="ECO:0000256" key="1">
    <source>
        <dbReference type="SAM" id="MobiDB-lite"/>
    </source>
</evidence>
<feature type="region of interest" description="Disordered" evidence="1">
    <location>
        <begin position="79"/>
        <end position="109"/>
    </location>
</feature>
<dbReference type="PANTHER" id="PTHR43433">
    <property type="entry name" value="HYDROLASE, ALPHA/BETA FOLD FAMILY PROTEIN"/>
    <property type="match status" value="1"/>
</dbReference>
<feature type="compositionally biased region" description="Basic and acidic residues" evidence="1">
    <location>
        <begin position="83"/>
        <end position="105"/>
    </location>
</feature>
<dbReference type="SUPFAM" id="SSF53474">
    <property type="entry name" value="alpha/beta-Hydrolases"/>
    <property type="match status" value="1"/>
</dbReference>
<evidence type="ECO:0000313" key="3">
    <source>
        <dbReference type="EMBL" id="PNP60564.1"/>
    </source>
</evidence>
<accession>A0A2K0US12</accession>
<dbReference type="Proteomes" id="UP000236290">
    <property type="component" value="Unassembled WGS sequence"/>
</dbReference>
<comment type="caution">
    <text evidence="3">The sequence shown here is derived from an EMBL/GenBank/DDBJ whole genome shotgun (WGS) entry which is preliminary data.</text>
</comment>
<name>A0A2K0US12_TRIHA</name>
<feature type="domain" description="AB hydrolase-1" evidence="2">
    <location>
        <begin position="138"/>
        <end position="256"/>
    </location>
</feature>
<dbReference type="AlphaFoldDB" id="A0A2K0US12"/>
<dbReference type="PRINTS" id="PR00111">
    <property type="entry name" value="ABHYDROLASE"/>
</dbReference>
<dbReference type="EMBL" id="MTYI01000004">
    <property type="protein sequence ID" value="PNP60564.1"/>
    <property type="molecule type" value="Genomic_DNA"/>
</dbReference>
<organism evidence="3 4">
    <name type="scientific">Trichoderma harzianum</name>
    <name type="common">Hypocrea lixii</name>
    <dbReference type="NCBI Taxonomy" id="5544"/>
    <lineage>
        <taxon>Eukaryota</taxon>
        <taxon>Fungi</taxon>
        <taxon>Dikarya</taxon>
        <taxon>Ascomycota</taxon>
        <taxon>Pezizomycotina</taxon>
        <taxon>Sordariomycetes</taxon>
        <taxon>Hypocreomycetidae</taxon>
        <taxon>Hypocreales</taxon>
        <taxon>Hypocreaceae</taxon>
        <taxon>Trichoderma</taxon>
    </lineage>
</organism>
<dbReference type="OrthoDB" id="408373at2759"/>
<dbReference type="Pfam" id="PF00561">
    <property type="entry name" value="Abhydrolase_1"/>
    <property type="match status" value="1"/>
</dbReference>
<evidence type="ECO:0000259" key="2">
    <source>
        <dbReference type="Pfam" id="PF00561"/>
    </source>
</evidence>
<dbReference type="PANTHER" id="PTHR43433:SF10">
    <property type="entry name" value="AB HYDROLASE-1 DOMAIN-CONTAINING PROTEIN"/>
    <property type="match status" value="1"/>
</dbReference>
<reference evidence="3 4" key="1">
    <citation type="submission" date="2017-02" db="EMBL/GenBank/DDBJ databases">
        <title>Genomes of Trichoderma spp. with biocontrol activity.</title>
        <authorList>
            <person name="Gardiner D."/>
            <person name="Kazan K."/>
            <person name="Vos C."/>
            <person name="Harvey P."/>
        </authorList>
    </citation>
    <scope>NUCLEOTIDE SEQUENCE [LARGE SCALE GENOMIC DNA]</scope>
    <source>
        <strain evidence="3 4">Tr1</strain>
    </source>
</reference>
<dbReference type="InterPro" id="IPR050471">
    <property type="entry name" value="AB_hydrolase"/>
</dbReference>
<sequence>MRFPRLRDGCHVRCQAQSEIPLPPSVLLCEPHSENSIQIMVPYGLRLRSDQLTRRGSAVLAAAACLSLYMLIRPSLSPRAKSPKTDIVRVRDRSGTDPEDPEKAAPYHPELFPGGKDVETVYGTVRVFEWGPEEGEKVLLVHGIGTPCIAMGGIAWELVRKGYRVMVFDLFGRGYSDGPSNAPYDECLYTTQILLVLASSSLPWTGASSFHLLGYSLGGALAAAFAAYHSHMLRSLTVVCPGGLVRESHLGWKSRLLYSHGVLPEWLLRSWVRARIAPQHGQSADVPDGDEAEVNFDDVTMAVGRSSSVRVGDVVGWQLDANPAFVDSYMSTIRHAPIYGQHDKMWAVLGEKLAANRELGQGLQRVCVILGDKDTLIIKDEWIEDTKVVLGEEGVEVCVISGGHEVAISKGKEVADVAVSSWKSSRHGSSKSSKSSSSGSGSGTRSKKIRHRN</sequence>
<evidence type="ECO:0000313" key="4">
    <source>
        <dbReference type="Proteomes" id="UP000236290"/>
    </source>
</evidence>
<protein>
    <recommendedName>
        <fullName evidence="2">AB hydrolase-1 domain-containing protein</fullName>
    </recommendedName>
</protein>
<dbReference type="InterPro" id="IPR000073">
    <property type="entry name" value="AB_hydrolase_1"/>
</dbReference>
<proteinExistence type="predicted"/>
<feature type="region of interest" description="Disordered" evidence="1">
    <location>
        <begin position="419"/>
        <end position="453"/>
    </location>
</feature>
<dbReference type="InterPro" id="IPR029058">
    <property type="entry name" value="AB_hydrolase_fold"/>
</dbReference>
<gene>
    <name evidence="3" type="ORF">THARTR1_00588</name>
</gene>
<feature type="compositionally biased region" description="Low complexity" evidence="1">
    <location>
        <begin position="430"/>
        <end position="439"/>
    </location>
</feature>